<dbReference type="Gene3D" id="3.40.470.10">
    <property type="entry name" value="Uracil-DNA glycosylase-like domain"/>
    <property type="match status" value="1"/>
</dbReference>
<keyword evidence="2" id="KW-1185">Reference proteome</keyword>
<gene>
    <name evidence="1" type="ORF">DN068_11945</name>
</gene>
<dbReference type="InterPro" id="IPR036895">
    <property type="entry name" value="Uracil-DNA_glycosylase-like_sf"/>
</dbReference>
<dbReference type="AlphaFoldDB" id="A0A2W2AJZ9"/>
<name>A0A2W2AJZ9_9BACT</name>
<protein>
    <recommendedName>
        <fullName evidence="3">Uracil-DNA glycosylase-like domain-containing protein</fullName>
    </recommendedName>
</protein>
<organism evidence="1 2">
    <name type="scientific">Taibaiella soli</name>
    <dbReference type="NCBI Taxonomy" id="1649169"/>
    <lineage>
        <taxon>Bacteria</taxon>
        <taxon>Pseudomonadati</taxon>
        <taxon>Bacteroidota</taxon>
        <taxon>Chitinophagia</taxon>
        <taxon>Chitinophagales</taxon>
        <taxon>Chitinophagaceae</taxon>
        <taxon>Taibaiella</taxon>
    </lineage>
</organism>
<accession>A0A2W2AJZ9</accession>
<evidence type="ECO:0000313" key="1">
    <source>
        <dbReference type="EMBL" id="PZF72570.1"/>
    </source>
</evidence>
<dbReference type="Proteomes" id="UP000248745">
    <property type="component" value="Unassembled WGS sequence"/>
</dbReference>
<proteinExistence type="predicted"/>
<reference evidence="1 2" key="1">
    <citation type="submission" date="2018-06" db="EMBL/GenBank/DDBJ databases">
        <title>Mucibacter soli gen. nov., sp. nov., a new member of the family Chitinophagaceae producing mucin.</title>
        <authorList>
            <person name="Kim M.-K."/>
            <person name="Park S."/>
            <person name="Kim T.-S."/>
            <person name="Joung Y."/>
            <person name="Han J.-H."/>
            <person name="Kim S.B."/>
        </authorList>
    </citation>
    <scope>NUCLEOTIDE SEQUENCE [LARGE SCALE GENOMIC DNA]</scope>
    <source>
        <strain evidence="1 2">R1-15</strain>
    </source>
</reference>
<evidence type="ECO:0008006" key="3">
    <source>
        <dbReference type="Google" id="ProtNLM"/>
    </source>
</evidence>
<dbReference type="OrthoDB" id="9799921at2"/>
<evidence type="ECO:0000313" key="2">
    <source>
        <dbReference type="Proteomes" id="UP000248745"/>
    </source>
</evidence>
<sequence>MIPQQENLEFLFIGTFNPVWDAANGKNADYFYGRASSLFWCILPHAFNENCLIDQGPEQWEAFCTNHNIGLTDIISSVLNGNENDEEHNDLLCRGFQDKNLDKKIDRQYVFNLDFTTHQIIRLISQNRRTLKAVFFTRSTPGEIPRIWSQWQLILLHCQNLGIYANGLPTPSTRGGTIRDKIALWRQEVGNSL</sequence>
<dbReference type="EMBL" id="QKTW01000017">
    <property type="protein sequence ID" value="PZF72570.1"/>
    <property type="molecule type" value="Genomic_DNA"/>
</dbReference>
<comment type="caution">
    <text evidence="1">The sequence shown here is derived from an EMBL/GenBank/DDBJ whole genome shotgun (WGS) entry which is preliminary data.</text>
</comment>